<name>A0A8G2M6K9_9ACTO</name>
<sequence length="40" mass="4645">MELTNKERRRVVSYSDMHPDICVFTVNKLRGVCLSISPHI</sequence>
<gene>
    <name evidence="1" type="ORF">NCTC11819_01103</name>
</gene>
<reference evidence="1 2" key="1">
    <citation type="submission" date="2018-06" db="EMBL/GenBank/DDBJ databases">
        <authorList>
            <consortium name="Pathogen Informatics"/>
            <person name="Doyle S."/>
        </authorList>
    </citation>
    <scope>NUCLEOTIDE SEQUENCE [LARGE SCALE GENOMIC DNA]</scope>
    <source>
        <strain evidence="1 2">NCTC11819</strain>
    </source>
</reference>
<organism evidence="1 2">
    <name type="scientific">Mobiluncus mulieris</name>
    <dbReference type="NCBI Taxonomy" id="2052"/>
    <lineage>
        <taxon>Bacteria</taxon>
        <taxon>Bacillati</taxon>
        <taxon>Actinomycetota</taxon>
        <taxon>Actinomycetes</taxon>
        <taxon>Actinomycetales</taxon>
        <taxon>Actinomycetaceae</taxon>
        <taxon>Mobiluncus</taxon>
    </lineage>
</organism>
<evidence type="ECO:0000313" key="1">
    <source>
        <dbReference type="EMBL" id="STO16534.1"/>
    </source>
</evidence>
<proteinExistence type="predicted"/>
<protein>
    <submittedName>
        <fullName evidence="1">Uncharacterized protein</fullName>
    </submittedName>
</protein>
<evidence type="ECO:0000313" key="2">
    <source>
        <dbReference type="Proteomes" id="UP000255284"/>
    </source>
</evidence>
<dbReference type="AlphaFoldDB" id="A0A8G2M6K9"/>
<comment type="caution">
    <text evidence="1">The sequence shown here is derived from an EMBL/GenBank/DDBJ whole genome shotgun (WGS) entry which is preliminary data.</text>
</comment>
<dbReference type="EMBL" id="UGGQ01000006">
    <property type="protein sequence ID" value="STO16534.1"/>
    <property type="molecule type" value="Genomic_DNA"/>
</dbReference>
<dbReference type="Proteomes" id="UP000255284">
    <property type="component" value="Unassembled WGS sequence"/>
</dbReference>
<accession>A0A8G2M6K9</accession>